<evidence type="ECO:0000313" key="2">
    <source>
        <dbReference type="EMBL" id="KAJ7373141.1"/>
    </source>
</evidence>
<keyword evidence="3" id="KW-1185">Reference proteome</keyword>
<reference evidence="2" key="1">
    <citation type="submission" date="2023-01" db="EMBL/GenBank/DDBJ databases">
        <title>Genome assembly of the deep-sea coral Lophelia pertusa.</title>
        <authorList>
            <person name="Herrera S."/>
            <person name="Cordes E."/>
        </authorList>
    </citation>
    <scope>NUCLEOTIDE SEQUENCE</scope>
    <source>
        <strain evidence="2">USNM1676648</strain>
        <tissue evidence="2">Polyp</tissue>
    </source>
</reference>
<feature type="region of interest" description="Disordered" evidence="1">
    <location>
        <begin position="1"/>
        <end position="33"/>
    </location>
</feature>
<comment type="caution">
    <text evidence="2">The sequence shown here is derived from an EMBL/GenBank/DDBJ whole genome shotgun (WGS) entry which is preliminary data.</text>
</comment>
<evidence type="ECO:0000313" key="3">
    <source>
        <dbReference type="Proteomes" id="UP001163046"/>
    </source>
</evidence>
<dbReference type="AlphaFoldDB" id="A0A9W9Z101"/>
<organism evidence="2 3">
    <name type="scientific">Desmophyllum pertusum</name>
    <dbReference type="NCBI Taxonomy" id="174260"/>
    <lineage>
        <taxon>Eukaryota</taxon>
        <taxon>Metazoa</taxon>
        <taxon>Cnidaria</taxon>
        <taxon>Anthozoa</taxon>
        <taxon>Hexacorallia</taxon>
        <taxon>Scleractinia</taxon>
        <taxon>Caryophylliina</taxon>
        <taxon>Caryophylliidae</taxon>
        <taxon>Desmophyllum</taxon>
    </lineage>
</organism>
<feature type="compositionally biased region" description="Basic and acidic residues" evidence="1">
    <location>
        <begin position="10"/>
        <end position="22"/>
    </location>
</feature>
<dbReference type="EMBL" id="MU826832">
    <property type="protein sequence ID" value="KAJ7373141.1"/>
    <property type="molecule type" value="Genomic_DNA"/>
</dbReference>
<name>A0A9W9Z101_9CNID</name>
<accession>A0A9W9Z101</accession>
<evidence type="ECO:0000256" key="1">
    <source>
        <dbReference type="SAM" id="MobiDB-lite"/>
    </source>
</evidence>
<sequence>MVKKPTVKPTTEKWPEPITEHRTTKKTTTTKQQVITEPPKITEKILTTEKAKAHVADEVLTHAKPPILEVPIQSNNISDVVVIETHRLKIIENKAVLPLAIFLC</sequence>
<gene>
    <name evidence="2" type="ORF">OS493_014289</name>
</gene>
<protein>
    <submittedName>
        <fullName evidence="2">Uncharacterized protein</fullName>
    </submittedName>
</protein>
<dbReference type="Proteomes" id="UP001163046">
    <property type="component" value="Unassembled WGS sequence"/>
</dbReference>
<proteinExistence type="predicted"/>